<keyword evidence="17" id="KW-1185">Reference proteome</keyword>
<dbReference type="GO" id="GO:0008649">
    <property type="term" value="F:rRNA methyltransferase activity"/>
    <property type="evidence" value="ECO:0007669"/>
    <property type="project" value="InterPro"/>
</dbReference>
<dbReference type="EC" id="2.1.1.176" evidence="4"/>
<dbReference type="InterPro" id="IPR049560">
    <property type="entry name" value="MeTrfase_RsmB-F_NOP2_cat"/>
</dbReference>
<feature type="active site" description="Nucleophile" evidence="14">
    <location>
        <position position="382"/>
    </location>
</feature>
<dbReference type="Gene3D" id="3.40.50.150">
    <property type="entry name" value="Vaccinia Virus protein VP39"/>
    <property type="match status" value="1"/>
</dbReference>
<dbReference type="NCBIfam" id="NF011494">
    <property type="entry name" value="PRK14902.1"/>
    <property type="match status" value="1"/>
</dbReference>
<dbReference type="GO" id="GO:0005737">
    <property type="term" value="C:cytoplasm"/>
    <property type="evidence" value="ECO:0007669"/>
    <property type="project" value="UniProtKB-SubCell"/>
</dbReference>
<dbReference type="FunFam" id="1.10.940.10:FF:000006">
    <property type="entry name" value="16S rRNA (Cytosine(967)-C(5))-methyltransferase RsmB"/>
    <property type="match status" value="1"/>
</dbReference>
<comment type="similarity">
    <text evidence="3 14">Belongs to the class I-like SAM-binding methyltransferase superfamily. RsmB/NOP family.</text>
</comment>
<dbReference type="FunFam" id="3.40.50.150:FF:000022">
    <property type="entry name" value="Ribosomal RNA small subunit methyltransferase B"/>
    <property type="match status" value="1"/>
</dbReference>
<proteinExistence type="inferred from homology"/>
<comment type="function">
    <text evidence="1">Specifically methylates the cytosine at position 967 (m5C967) of 16S rRNA.</text>
</comment>
<dbReference type="SUPFAM" id="SSF53335">
    <property type="entry name" value="S-adenosyl-L-methionine-dependent methyltransferases"/>
    <property type="match status" value="1"/>
</dbReference>
<dbReference type="PROSITE" id="PS51686">
    <property type="entry name" value="SAM_MT_RSMB_NOP"/>
    <property type="match status" value="1"/>
</dbReference>
<organism evidence="16 17">
    <name type="scientific">Streptohalobacillus salinus</name>
    <dbReference type="NCBI Taxonomy" id="621096"/>
    <lineage>
        <taxon>Bacteria</taxon>
        <taxon>Bacillati</taxon>
        <taxon>Bacillota</taxon>
        <taxon>Bacilli</taxon>
        <taxon>Bacillales</taxon>
        <taxon>Bacillaceae</taxon>
        <taxon>Streptohalobacillus</taxon>
    </lineage>
</organism>
<evidence type="ECO:0000256" key="5">
    <source>
        <dbReference type="ARBA" id="ARBA00022490"/>
    </source>
</evidence>
<keyword evidence="8 14" id="KW-0808">Transferase</keyword>
<protein>
    <recommendedName>
        <fullName evidence="4">16S rRNA (cytosine(967)-C(5))-methyltransferase</fullName>
        <ecNumber evidence="4">2.1.1.176</ecNumber>
    </recommendedName>
    <alternativeName>
        <fullName evidence="11">16S rRNA m5C967 methyltransferase</fullName>
    </alternativeName>
    <alternativeName>
        <fullName evidence="12">rRNA (cytosine-C(5)-)-methyltransferase RsmB</fullName>
    </alternativeName>
</protein>
<dbReference type="CDD" id="cd02440">
    <property type="entry name" value="AdoMet_MTases"/>
    <property type="match status" value="1"/>
</dbReference>
<dbReference type="SUPFAM" id="SSF48013">
    <property type="entry name" value="NusB-like"/>
    <property type="match status" value="1"/>
</dbReference>
<dbReference type="AlphaFoldDB" id="A0A2V3WCU1"/>
<dbReference type="InterPro" id="IPR023267">
    <property type="entry name" value="RCMT"/>
</dbReference>
<dbReference type="NCBIfam" id="TIGR00563">
    <property type="entry name" value="rsmB"/>
    <property type="match status" value="1"/>
</dbReference>
<dbReference type="OrthoDB" id="9810297at2"/>
<evidence type="ECO:0000256" key="7">
    <source>
        <dbReference type="ARBA" id="ARBA00022603"/>
    </source>
</evidence>
<accession>A0A2V3WCU1</accession>
<dbReference type="FunFam" id="3.30.70.1170:FF:000003">
    <property type="entry name" value="16S rRNA (Cytosine(967)-C(5))-methyltransferase RsmB"/>
    <property type="match status" value="1"/>
</dbReference>
<comment type="catalytic activity">
    <reaction evidence="13">
        <text>cytidine(967) in 16S rRNA + S-adenosyl-L-methionine = 5-methylcytidine(967) in 16S rRNA + S-adenosyl-L-homocysteine + H(+)</text>
        <dbReference type="Rhea" id="RHEA:42748"/>
        <dbReference type="Rhea" id="RHEA-COMP:10219"/>
        <dbReference type="Rhea" id="RHEA-COMP:10220"/>
        <dbReference type="ChEBI" id="CHEBI:15378"/>
        <dbReference type="ChEBI" id="CHEBI:57856"/>
        <dbReference type="ChEBI" id="CHEBI:59789"/>
        <dbReference type="ChEBI" id="CHEBI:74483"/>
        <dbReference type="ChEBI" id="CHEBI:82748"/>
        <dbReference type="EC" id="2.1.1.176"/>
    </reaction>
</comment>
<dbReference type="Proteomes" id="UP000247922">
    <property type="component" value="Unassembled WGS sequence"/>
</dbReference>
<evidence type="ECO:0000256" key="2">
    <source>
        <dbReference type="ARBA" id="ARBA00004496"/>
    </source>
</evidence>
<keyword evidence="9 14" id="KW-0949">S-adenosyl-L-methionine</keyword>
<comment type="subcellular location">
    <subcellularLocation>
        <location evidence="2">Cytoplasm</location>
    </subcellularLocation>
</comment>
<dbReference type="InterPro" id="IPR054728">
    <property type="entry name" value="RsmB-like_ferredoxin"/>
</dbReference>
<feature type="binding site" evidence="14">
    <location>
        <begin position="259"/>
        <end position="265"/>
    </location>
    <ligand>
        <name>S-adenosyl-L-methionine</name>
        <dbReference type="ChEBI" id="CHEBI:59789"/>
    </ligand>
</feature>
<dbReference type="GO" id="GO:0006355">
    <property type="term" value="P:regulation of DNA-templated transcription"/>
    <property type="evidence" value="ECO:0007669"/>
    <property type="project" value="InterPro"/>
</dbReference>
<sequence length="459" mass="51891">MTKKTVRNHALDVLTKVGDGGGFSHLIIDQTIKKANLNNKDVALLTEIVYGTLNRKLTLAYDLKQFVKKENKLQSWVKWLLYLSFYQMKYLNKVPDHAIINEAVEIAKQRGHQGIVKLVNGVLRTAQRNGFTDYSEIEDAYERLAIETSTPRWLIERWDDSYGLEKAEAIARQNLAHQAMSIRVNPLRISREEAIEQLRSDGFEVSPSLFSNQGIVIEKGNVLTHDLFTQGAVTIQDQSSMLVTEMMQIEDDQMVLDACSAPGGKTTHIAEKLHNTGEVHAFDIHEKKMRVVKEKAETLGLINIKTASKDARLLTENYPPETFDRILIDAPCSGLGVIRTKPDIKYSKTENDIDNLAIIQFELLTKIAPLIKKDGMIVYSTCTVDPTENEVIIAEFLTSHQAFEVDPSFFETLPVQLKDSVGITEFGLQIFPDDFNTDGFFMTRLRRREDDGQLGNILS</sequence>
<evidence type="ECO:0000256" key="8">
    <source>
        <dbReference type="ARBA" id="ARBA00022679"/>
    </source>
</evidence>
<keyword evidence="6" id="KW-0698">rRNA processing</keyword>
<dbReference type="Gene3D" id="1.10.940.10">
    <property type="entry name" value="NusB-like"/>
    <property type="match status" value="1"/>
</dbReference>
<evidence type="ECO:0000256" key="11">
    <source>
        <dbReference type="ARBA" id="ARBA00030399"/>
    </source>
</evidence>
<dbReference type="EMBL" id="QJJR01000002">
    <property type="protein sequence ID" value="PXW92576.1"/>
    <property type="molecule type" value="Genomic_DNA"/>
</dbReference>
<dbReference type="InterPro" id="IPR001678">
    <property type="entry name" value="MeTrfase_RsmB-F_NOP2_dom"/>
</dbReference>
<dbReference type="Pfam" id="PF01189">
    <property type="entry name" value="Methyltr_RsmB-F"/>
    <property type="match status" value="1"/>
</dbReference>
<evidence type="ECO:0000256" key="12">
    <source>
        <dbReference type="ARBA" id="ARBA00031088"/>
    </source>
</evidence>
<dbReference type="PANTHER" id="PTHR22807">
    <property type="entry name" value="NOP2 YEAST -RELATED NOL1/NOP2/FMU SUN DOMAIN-CONTAINING"/>
    <property type="match status" value="1"/>
</dbReference>
<evidence type="ECO:0000256" key="10">
    <source>
        <dbReference type="ARBA" id="ARBA00022884"/>
    </source>
</evidence>
<evidence type="ECO:0000256" key="14">
    <source>
        <dbReference type="PROSITE-ProRule" id="PRU01023"/>
    </source>
</evidence>
<evidence type="ECO:0000256" key="4">
    <source>
        <dbReference type="ARBA" id="ARBA00012140"/>
    </source>
</evidence>
<dbReference type="InterPro" id="IPR035926">
    <property type="entry name" value="NusB-like_sf"/>
</dbReference>
<feature type="binding site" evidence="14">
    <location>
        <position position="329"/>
    </location>
    <ligand>
        <name>S-adenosyl-L-methionine</name>
        <dbReference type="ChEBI" id="CHEBI:59789"/>
    </ligand>
</feature>
<dbReference type="PROSITE" id="PS01153">
    <property type="entry name" value="NOL1_NOP2_SUN"/>
    <property type="match status" value="1"/>
</dbReference>
<evidence type="ECO:0000256" key="1">
    <source>
        <dbReference type="ARBA" id="ARBA00002724"/>
    </source>
</evidence>
<dbReference type="RefSeq" id="WP_110250456.1">
    <property type="nucleotide sequence ID" value="NZ_QJJR01000002.1"/>
</dbReference>
<keyword evidence="5" id="KW-0963">Cytoplasm</keyword>
<dbReference type="Pfam" id="PF22458">
    <property type="entry name" value="RsmF-B_ferredox"/>
    <property type="match status" value="1"/>
</dbReference>
<keyword evidence="7 14" id="KW-0489">Methyltransferase</keyword>
<dbReference type="InterPro" id="IPR006027">
    <property type="entry name" value="NusB_RsmB_TIM44"/>
</dbReference>
<evidence type="ECO:0000259" key="15">
    <source>
        <dbReference type="PROSITE" id="PS51686"/>
    </source>
</evidence>
<evidence type="ECO:0000256" key="9">
    <source>
        <dbReference type="ARBA" id="ARBA00022691"/>
    </source>
</evidence>
<dbReference type="PRINTS" id="PR02008">
    <property type="entry name" value="RCMTFAMILY"/>
</dbReference>
<dbReference type="InterPro" id="IPR018314">
    <property type="entry name" value="RsmB/NOL1/NOP2-like_CS"/>
</dbReference>
<evidence type="ECO:0000256" key="6">
    <source>
        <dbReference type="ARBA" id="ARBA00022552"/>
    </source>
</evidence>
<feature type="domain" description="SAM-dependent MTase RsmB/NOP-type" evidence="15">
    <location>
        <begin position="170"/>
        <end position="448"/>
    </location>
</feature>
<reference evidence="16 17" key="1">
    <citation type="submission" date="2018-05" db="EMBL/GenBank/DDBJ databases">
        <title>Genomic Encyclopedia of Type Strains, Phase IV (KMG-IV): sequencing the most valuable type-strain genomes for metagenomic binning, comparative biology and taxonomic classification.</title>
        <authorList>
            <person name="Goeker M."/>
        </authorList>
    </citation>
    <scope>NUCLEOTIDE SEQUENCE [LARGE SCALE GENOMIC DNA]</scope>
    <source>
        <strain evidence="16 17">DSM 22440</strain>
    </source>
</reference>
<name>A0A2V3WCU1_9BACI</name>
<feature type="binding site" evidence="14">
    <location>
        <position position="283"/>
    </location>
    <ligand>
        <name>S-adenosyl-L-methionine</name>
        <dbReference type="ChEBI" id="CHEBI:59789"/>
    </ligand>
</feature>
<evidence type="ECO:0000256" key="3">
    <source>
        <dbReference type="ARBA" id="ARBA00007494"/>
    </source>
</evidence>
<dbReference type="Pfam" id="PF01029">
    <property type="entry name" value="NusB"/>
    <property type="match status" value="1"/>
</dbReference>
<dbReference type="GO" id="GO:0003723">
    <property type="term" value="F:RNA binding"/>
    <property type="evidence" value="ECO:0007669"/>
    <property type="project" value="UniProtKB-UniRule"/>
</dbReference>
<dbReference type="PANTHER" id="PTHR22807:SF53">
    <property type="entry name" value="RIBOSOMAL RNA SMALL SUBUNIT METHYLTRANSFERASE B-RELATED"/>
    <property type="match status" value="1"/>
</dbReference>
<dbReference type="InterPro" id="IPR004573">
    <property type="entry name" value="rRNA_ssu_MeTfrase_B"/>
</dbReference>
<feature type="binding site" evidence="14">
    <location>
        <position position="310"/>
    </location>
    <ligand>
        <name>S-adenosyl-L-methionine</name>
        <dbReference type="ChEBI" id="CHEBI:59789"/>
    </ligand>
</feature>
<comment type="caution">
    <text evidence="16">The sequence shown here is derived from an EMBL/GenBank/DDBJ whole genome shotgun (WGS) entry which is preliminary data.</text>
</comment>
<dbReference type="Gene3D" id="3.30.70.1170">
    <property type="entry name" value="Sun protein, domain 3"/>
    <property type="match status" value="1"/>
</dbReference>
<keyword evidence="10 14" id="KW-0694">RNA-binding</keyword>
<evidence type="ECO:0000256" key="13">
    <source>
        <dbReference type="ARBA" id="ARBA00047283"/>
    </source>
</evidence>
<gene>
    <name evidence="16" type="ORF">DES38_102157</name>
</gene>
<evidence type="ECO:0000313" key="17">
    <source>
        <dbReference type="Proteomes" id="UP000247922"/>
    </source>
</evidence>
<dbReference type="InterPro" id="IPR029063">
    <property type="entry name" value="SAM-dependent_MTases_sf"/>
</dbReference>
<evidence type="ECO:0000313" key="16">
    <source>
        <dbReference type="EMBL" id="PXW92576.1"/>
    </source>
</evidence>